<feature type="region of interest" description="Disordered" evidence="1">
    <location>
        <begin position="42"/>
        <end position="66"/>
    </location>
</feature>
<proteinExistence type="predicted"/>
<dbReference type="Proteomes" id="UP000054279">
    <property type="component" value="Unassembled WGS sequence"/>
</dbReference>
<evidence type="ECO:0000256" key="1">
    <source>
        <dbReference type="SAM" id="MobiDB-lite"/>
    </source>
</evidence>
<feature type="compositionally biased region" description="Basic residues" evidence="1">
    <location>
        <begin position="45"/>
        <end position="62"/>
    </location>
</feature>
<protein>
    <submittedName>
        <fullName evidence="2">Uncharacterized protein</fullName>
    </submittedName>
</protein>
<evidence type="ECO:0000313" key="3">
    <source>
        <dbReference type="Proteomes" id="UP000054279"/>
    </source>
</evidence>
<keyword evidence="3" id="KW-1185">Reference proteome</keyword>
<sequence length="163" mass="18565">MGRPVKYAVPGEAHLARLKSKKEYYQRNIKNERKKALERYVKGKAMGKKRTPSTEVKHRKHPQPASAIVTESPVPALQITSKTILRTAIKQVWNRILPGGGPADFQRVLESRFSNLLEECSNEIWATMRPKLIAEITRVDAAIREASEILQEGRRRDPADKQI</sequence>
<dbReference type="AlphaFoldDB" id="A0A0C9UTS4"/>
<organism evidence="2 3">
    <name type="scientific">Sphaerobolus stellatus (strain SS14)</name>
    <dbReference type="NCBI Taxonomy" id="990650"/>
    <lineage>
        <taxon>Eukaryota</taxon>
        <taxon>Fungi</taxon>
        <taxon>Dikarya</taxon>
        <taxon>Basidiomycota</taxon>
        <taxon>Agaricomycotina</taxon>
        <taxon>Agaricomycetes</taxon>
        <taxon>Phallomycetidae</taxon>
        <taxon>Geastrales</taxon>
        <taxon>Sphaerobolaceae</taxon>
        <taxon>Sphaerobolus</taxon>
    </lineage>
</organism>
<name>A0A0C9UTS4_SPHS4</name>
<evidence type="ECO:0000313" key="2">
    <source>
        <dbReference type="EMBL" id="KIJ32647.1"/>
    </source>
</evidence>
<reference evidence="2 3" key="1">
    <citation type="submission" date="2014-06" db="EMBL/GenBank/DDBJ databases">
        <title>Evolutionary Origins and Diversification of the Mycorrhizal Mutualists.</title>
        <authorList>
            <consortium name="DOE Joint Genome Institute"/>
            <consortium name="Mycorrhizal Genomics Consortium"/>
            <person name="Kohler A."/>
            <person name="Kuo A."/>
            <person name="Nagy L.G."/>
            <person name="Floudas D."/>
            <person name="Copeland A."/>
            <person name="Barry K.W."/>
            <person name="Cichocki N."/>
            <person name="Veneault-Fourrey C."/>
            <person name="LaButti K."/>
            <person name="Lindquist E.A."/>
            <person name="Lipzen A."/>
            <person name="Lundell T."/>
            <person name="Morin E."/>
            <person name="Murat C."/>
            <person name="Riley R."/>
            <person name="Ohm R."/>
            <person name="Sun H."/>
            <person name="Tunlid A."/>
            <person name="Henrissat B."/>
            <person name="Grigoriev I.V."/>
            <person name="Hibbett D.S."/>
            <person name="Martin F."/>
        </authorList>
    </citation>
    <scope>NUCLEOTIDE SEQUENCE [LARGE SCALE GENOMIC DNA]</scope>
    <source>
        <strain evidence="2 3">SS14</strain>
    </source>
</reference>
<dbReference type="EMBL" id="KN837224">
    <property type="protein sequence ID" value="KIJ32647.1"/>
    <property type="molecule type" value="Genomic_DNA"/>
</dbReference>
<accession>A0A0C9UTS4</accession>
<dbReference type="HOGENOM" id="CLU_103052_0_0_1"/>
<gene>
    <name evidence="2" type="ORF">M422DRAFT_265532</name>
</gene>